<accession>A0ABD1EUT3</accession>
<evidence type="ECO:0000313" key="14">
    <source>
        <dbReference type="EMBL" id="KAL1502558.1"/>
    </source>
</evidence>
<dbReference type="Gene3D" id="3.30.230.10">
    <property type="match status" value="1"/>
</dbReference>
<feature type="transmembrane region" description="Helical" evidence="11">
    <location>
        <begin position="168"/>
        <end position="189"/>
    </location>
</feature>
<dbReference type="PANTHER" id="PTHR43290:SF2">
    <property type="entry name" value="MEVALONATE KINASE"/>
    <property type="match status" value="1"/>
</dbReference>
<dbReference type="SUPFAM" id="SSF55060">
    <property type="entry name" value="GHMP Kinase, C-terminal domain"/>
    <property type="match status" value="1"/>
</dbReference>
<dbReference type="Pfam" id="PF00288">
    <property type="entry name" value="GHMP_kinases_N"/>
    <property type="match status" value="1"/>
</dbReference>
<organism evidence="14 15">
    <name type="scientific">Hypothenemus hampei</name>
    <name type="common">Coffee berry borer</name>
    <dbReference type="NCBI Taxonomy" id="57062"/>
    <lineage>
        <taxon>Eukaryota</taxon>
        <taxon>Metazoa</taxon>
        <taxon>Ecdysozoa</taxon>
        <taxon>Arthropoda</taxon>
        <taxon>Hexapoda</taxon>
        <taxon>Insecta</taxon>
        <taxon>Pterygota</taxon>
        <taxon>Neoptera</taxon>
        <taxon>Endopterygota</taxon>
        <taxon>Coleoptera</taxon>
        <taxon>Polyphaga</taxon>
        <taxon>Cucujiformia</taxon>
        <taxon>Curculionidae</taxon>
        <taxon>Scolytinae</taxon>
        <taxon>Hypothenemus</taxon>
    </lineage>
</organism>
<comment type="pathway">
    <text evidence="9 10">Isoprenoid biosynthesis; isopentenyl diphosphate biosynthesis via mevalonate pathway; isopentenyl diphosphate from (R)-mevalonate: step 1/3.</text>
</comment>
<evidence type="ECO:0000256" key="11">
    <source>
        <dbReference type="SAM" id="Phobius"/>
    </source>
</evidence>
<evidence type="ECO:0000256" key="2">
    <source>
        <dbReference type="ARBA" id="ARBA00022516"/>
    </source>
</evidence>
<comment type="similarity">
    <text evidence="10">Belongs to the GHMP kinase family. Mevalonate kinase subfamily.</text>
</comment>
<dbReference type="Pfam" id="PF08544">
    <property type="entry name" value="GHMP_kinases_C"/>
    <property type="match status" value="1"/>
</dbReference>
<keyword evidence="11" id="KW-0472">Membrane</keyword>
<comment type="caution">
    <text evidence="14">The sequence shown here is derived from an EMBL/GenBank/DDBJ whole genome shotgun (WGS) entry which is preliminary data.</text>
</comment>
<dbReference type="InterPro" id="IPR006205">
    <property type="entry name" value="Mev_gal_kin"/>
</dbReference>
<dbReference type="GO" id="GO:0004496">
    <property type="term" value="F:mevalonate kinase activity"/>
    <property type="evidence" value="ECO:0007669"/>
    <property type="project" value="UniProtKB-EC"/>
</dbReference>
<dbReference type="SUPFAM" id="SSF54211">
    <property type="entry name" value="Ribosomal protein S5 domain 2-like"/>
    <property type="match status" value="1"/>
</dbReference>
<comment type="subcellular location">
    <subcellularLocation>
        <location evidence="10">Cytoplasm</location>
    </subcellularLocation>
</comment>
<dbReference type="EC" id="2.7.1.36" evidence="10"/>
<keyword evidence="11" id="KW-1133">Transmembrane helix</keyword>
<dbReference type="InterPro" id="IPR020568">
    <property type="entry name" value="Ribosomal_Su5_D2-typ_SF"/>
</dbReference>
<evidence type="ECO:0000256" key="3">
    <source>
        <dbReference type="ARBA" id="ARBA00022679"/>
    </source>
</evidence>
<keyword evidence="10" id="KW-0752">Steroid biosynthesis</keyword>
<keyword evidence="10" id="KW-0756">Sterol biosynthesis</keyword>
<evidence type="ECO:0000256" key="7">
    <source>
        <dbReference type="ARBA" id="ARBA00022842"/>
    </source>
</evidence>
<keyword evidence="11" id="KW-0812">Transmembrane</keyword>
<evidence type="ECO:0000313" key="15">
    <source>
        <dbReference type="Proteomes" id="UP001566132"/>
    </source>
</evidence>
<keyword evidence="3 10" id="KW-0808">Transferase</keyword>
<evidence type="ECO:0000256" key="9">
    <source>
        <dbReference type="ARBA" id="ARBA00029438"/>
    </source>
</evidence>
<sequence length="431" mass="47566">MMSNSNSSTTYTKPLNGLEFSVSSPGKVILHGEHSVVYGKLSVAASLGLRTKIHLFEIDCPNSIILKILPLDFEQVFDLNEIQTLLSNSLPMTSKTADFNWECSHILDHQAHLQVVEKVIGKLLENKNHPVDIKTNKAVKNLFYLLSAILGSTKVILTPLCITIDSELSMGAGTGSSASFSVALAALFIHYLKLKTLDLDNVSKEGFKFFRWDKRDLENETRFTARELEAVSDWAFCGEKLFHGTPSGLDNTVCTYGNLVKFRKNHSTTHLTVKTPFNLLLVNTNVSRETLKMVEGLAKLKTTFPHVVEHILDALEDLTVSALDAVKNIDNAAVSSDSEDLEKGFQEWNTLIQMNHSLLTSLGVSHEKLEEVMMILRRYGLVGKLTGAGGGGFAISILPPAYDPEEVIRVLKEHGFEVILTKLGGQGVRVD</sequence>
<keyword evidence="7" id="KW-0460">Magnesium</keyword>
<name>A0ABD1EUT3_HYPHA</name>
<evidence type="ECO:0000256" key="1">
    <source>
        <dbReference type="ARBA" id="ARBA00022490"/>
    </source>
</evidence>
<keyword evidence="1 10" id="KW-0963">Cytoplasm</keyword>
<reference evidence="14 15" key="1">
    <citation type="submission" date="2024-05" db="EMBL/GenBank/DDBJ databases">
        <title>Genetic variation in Jamaican populations of the coffee berry borer (Hypothenemus hampei).</title>
        <authorList>
            <person name="Errbii M."/>
            <person name="Myrie A."/>
        </authorList>
    </citation>
    <scope>NUCLEOTIDE SEQUENCE [LARGE SCALE GENOMIC DNA]</scope>
    <source>
        <strain evidence="14">JA-Hopewell-2020-01-JO</strain>
        <tissue evidence="14">Whole body</tissue>
    </source>
</reference>
<dbReference type="GO" id="GO:0005737">
    <property type="term" value="C:cytoplasm"/>
    <property type="evidence" value="ECO:0007669"/>
    <property type="project" value="UniProtKB-SubCell"/>
</dbReference>
<evidence type="ECO:0000256" key="10">
    <source>
        <dbReference type="RuleBase" id="RU363087"/>
    </source>
</evidence>
<protein>
    <recommendedName>
        <fullName evidence="10">Mevalonate kinase</fullName>
        <shortName evidence="10">MK</shortName>
        <ecNumber evidence="10">2.7.1.36</ecNumber>
    </recommendedName>
</protein>
<dbReference type="GO" id="GO:0016126">
    <property type="term" value="P:sterol biosynthetic process"/>
    <property type="evidence" value="ECO:0007669"/>
    <property type="project" value="UniProtKB-KW"/>
</dbReference>
<dbReference type="PANTHER" id="PTHR43290">
    <property type="entry name" value="MEVALONATE KINASE"/>
    <property type="match status" value="1"/>
</dbReference>
<keyword evidence="10" id="KW-1207">Sterol metabolism</keyword>
<feature type="domain" description="GHMP kinase N-terminal" evidence="12">
    <location>
        <begin position="151"/>
        <end position="195"/>
    </location>
</feature>
<proteinExistence type="inferred from homology"/>
<evidence type="ECO:0000259" key="13">
    <source>
        <dbReference type="Pfam" id="PF08544"/>
    </source>
</evidence>
<evidence type="ECO:0000256" key="6">
    <source>
        <dbReference type="ARBA" id="ARBA00022840"/>
    </source>
</evidence>
<keyword evidence="10" id="KW-0753">Steroid metabolism</keyword>
<feature type="domain" description="GHMP kinase C-terminal" evidence="13">
    <location>
        <begin position="343"/>
        <end position="415"/>
    </location>
</feature>
<dbReference type="EMBL" id="JBDJPC010000005">
    <property type="protein sequence ID" value="KAL1502558.1"/>
    <property type="molecule type" value="Genomic_DNA"/>
</dbReference>
<dbReference type="Proteomes" id="UP001566132">
    <property type="component" value="Unassembled WGS sequence"/>
</dbReference>
<dbReference type="Gene3D" id="3.30.70.890">
    <property type="entry name" value="GHMP kinase, C-terminal domain"/>
    <property type="match status" value="1"/>
</dbReference>
<dbReference type="InterPro" id="IPR014721">
    <property type="entry name" value="Ribsml_uS5_D2-typ_fold_subgr"/>
</dbReference>
<dbReference type="GO" id="GO:0005524">
    <property type="term" value="F:ATP binding"/>
    <property type="evidence" value="ECO:0007669"/>
    <property type="project" value="UniProtKB-KW"/>
</dbReference>
<evidence type="ECO:0000256" key="8">
    <source>
        <dbReference type="ARBA" id="ARBA00023098"/>
    </source>
</evidence>
<keyword evidence="5 10" id="KW-0418">Kinase</keyword>
<evidence type="ECO:0000256" key="5">
    <source>
        <dbReference type="ARBA" id="ARBA00022777"/>
    </source>
</evidence>
<dbReference type="InterPro" id="IPR013750">
    <property type="entry name" value="GHMP_kinase_C_dom"/>
</dbReference>
<keyword evidence="2 10" id="KW-0444">Lipid biosynthesis</keyword>
<keyword evidence="4 10" id="KW-0547">Nucleotide-binding</keyword>
<dbReference type="InterPro" id="IPR006204">
    <property type="entry name" value="GHMP_kinase_N_dom"/>
</dbReference>
<dbReference type="NCBIfam" id="TIGR00549">
    <property type="entry name" value="mevalon_kin"/>
    <property type="match status" value="1"/>
</dbReference>
<dbReference type="AlphaFoldDB" id="A0ABD1EUT3"/>
<comment type="catalytic activity">
    <reaction evidence="10">
        <text>(R)-mevalonate + ATP = (R)-5-phosphomevalonate + ADP + H(+)</text>
        <dbReference type="Rhea" id="RHEA:17065"/>
        <dbReference type="ChEBI" id="CHEBI:15378"/>
        <dbReference type="ChEBI" id="CHEBI:30616"/>
        <dbReference type="ChEBI" id="CHEBI:36464"/>
        <dbReference type="ChEBI" id="CHEBI:58146"/>
        <dbReference type="ChEBI" id="CHEBI:456216"/>
        <dbReference type="EC" id="2.7.1.36"/>
    </reaction>
</comment>
<keyword evidence="15" id="KW-1185">Reference proteome</keyword>
<dbReference type="InterPro" id="IPR036554">
    <property type="entry name" value="GHMP_kinase_C_sf"/>
</dbReference>
<evidence type="ECO:0000256" key="4">
    <source>
        <dbReference type="ARBA" id="ARBA00022741"/>
    </source>
</evidence>
<dbReference type="PRINTS" id="PR00959">
    <property type="entry name" value="MEVGALKINASE"/>
</dbReference>
<evidence type="ECO:0000259" key="12">
    <source>
        <dbReference type="Pfam" id="PF00288"/>
    </source>
</evidence>
<keyword evidence="6 10" id="KW-0067">ATP-binding</keyword>
<keyword evidence="8 10" id="KW-0443">Lipid metabolism</keyword>
<gene>
    <name evidence="14" type="ORF">ABEB36_007683</name>
</gene>
<feature type="transmembrane region" description="Helical" evidence="11">
    <location>
        <begin position="142"/>
        <end position="162"/>
    </location>
</feature>